<evidence type="ECO:0000256" key="1">
    <source>
        <dbReference type="SAM" id="MobiDB-lite"/>
    </source>
</evidence>
<sequence length="116" mass="12960">MSAMWTSFLGGLLGALLGATATLLVGEGKRRRDEDTALLGWCSQVYDWVVDGKVSPDAARHMLEERRITAHWWTFNRRYAARIDAILDELDRAFTPPEPPGDGAREKFILGPEEGD</sequence>
<comment type="caution">
    <text evidence="2">The sequence shown here is derived from an EMBL/GenBank/DDBJ whole genome shotgun (WGS) entry which is preliminary data.</text>
</comment>
<protein>
    <submittedName>
        <fullName evidence="2">Uncharacterized protein</fullName>
    </submittedName>
</protein>
<accession>A0A848DEP0</accession>
<dbReference type="EMBL" id="JAAXKZ010000011">
    <property type="protein sequence ID" value="NMH91035.1"/>
    <property type="molecule type" value="Genomic_DNA"/>
</dbReference>
<feature type="region of interest" description="Disordered" evidence="1">
    <location>
        <begin position="94"/>
        <end position="116"/>
    </location>
</feature>
<evidence type="ECO:0000313" key="3">
    <source>
        <dbReference type="Proteomes" id="UP000586918"/>
    </source>
</evidence>
<name>A0A848DEP0_9PSEU</name>
<dbReference type="Proteomes" id="UP000586918">
    <property type="component" value="Unassembled WGS sequence"/>
</dbReference>
<evidence type="ECO:0000313" key="2">
    <source>
        <dbReference type="EMBL" id="NMH91035.1"/>
    </source>
</evidence>
<proteinExistence type="predicted"/>
<reference evidence="2 3" key="1">
    <citation type="submission" date="2020-04" db="EMBL/GenBank/DDBJ databases">
        <authorList>
            <person name="Klaysubun C."/>
            <person name="Duangmal K."/>
            <person name="Lipun K."/>
        </authorList>
    </citation>
    <scope>NUCLEOTIDE SEQUENCE [LARGE SCALE GENOMIC DNA]</scope>
    <source>
        <strain evidence="2 3">DSM 45300</strain>
    </source>
</reference>
<keyword evidence="3" id="KW-1185">Reference proteome</keyword>
<dbReference type="RefSeq" id="WP_169410678.1">
    <property type="nucleotide sequence ID" value="NZ_JAAXKZ010000011.1"/>
</dbReference>
<dbReference type="AlphaFoldDB" id="A0A848DEP0"/>
<gene>
    <name evidence="2" type="ORF">HF519_05405</name>
</gene>
<organism evidence="2 3">
    <name type="scientific">Pseudonocardia bannensis</name>
    <dbReference type="NCBI Taxonomy" id="630973"/>
    <lineage>
        <taxon>Bacteria</taxon>
        <taxon>Bacillati</taxon>
        <taxon>Actinomycetota</taxon>
        <taxon>Actinomycetes</taxon>
        <taxon>Pseudonocardiales</taxon>
        <taxon>Pseudonocardiaceae</taxon>
        <taxon>Pseudonocardia</taxon>
    </lineage>
</organism>